<name>A0A220S3Y6_9NEIS</name>
<accession>A0A220S3Y6</accession>
<dbReference type="InterPro" id="IPR043964">
    <property type="entry name" value="P-loop_TraG"/>
</dbReference>
<dbReference type="SUPFAM" id="SSF52540">
    <property type="entry name" value="P-loop containing nucleoside triphosphate hydrolases"/>
    <property type="match status" value="1"/>
</dbReference>
<evidence type="ECO:0000313" key="3">
    <source>
        <dbReference type="Proteomes" id="UP000198238"/>
    </source>
</evidence>
<dbReference type="RefSeq" id="WP_089036884.1">
    <property type="nucleotide sequence ID" value="NZ_CP022278.1"/>
</dbReference>
<feature type="domain" description="TraG P-loop" evidence="1">
    <location>
        <begin position="461"/>
        <end position="818"/>
    </location>
</feature>
<dbReference type="Pfam" id="PF11130">
    <property type="entry name" value="TraC_F_IV"/>
    <property type="match status" value="1"/>
</dbReference>
<dbReference type="AlphaFoldDB" id="A0A220S3Y6"/>
<dbReference type="PANTHER" id="PTHR38467:SF1">
    <property type="entry name" value="CONJUGATIVE TRANSFER: ASSEMBLY"/>
    <property type="match status" value="1"/>
</dbReference>
<keyword evidence="3" id="KW-1185">Reference proteome</keyword>
<dbReference type="InterPro" id="IPR053155">
    <property type="entry name" value="F-pilin_assembly_TraC"/>
</dbReference>
<sequence length="829" mass="92641">MNIFQKNAGRDLGWEFITLTAGNDEDGIFYCEKDNAIGSVCLFSPMAGWSEKTPVDAAVLLNEPYPGGTIMQFINIGSPFVQPIMDAYANARMGVSGDISVQTAQYAVRDRAAFLQRGTRQKLVASSDTRILESLGLWTFKVPLKTQNPFSGNAKETAAFQQECAAFLKMRRNALSQLTVMGINAEVLRTAAMMGVLRRYFSIYEPWDTGVEENVPLNEQLFPVGSRMNWDNRRHDVLHCSGFSYSRERQYMGILVLDRYPGAENPFHFSKMIELLGNPPGNGAQIGMPYALCTTIHFPDQGVKAAKVRTSQVQTEKSANALMLKWSPRLRKKRDSFQALAELMLEGGNAVEVSTSLCLFNRSANAVRTAQSTMATYYKRLGFVMRPEKYIPEVSFFNQLPLNASPESIKNTHRFKTMVGSQAAHLLPVTDEWQGFGNEMLLTTRLGRLFHYSLFDKRNLNYNWTWMGASGTGKSFAVQRLIQDELSLGTKIWLMDTGSSYLASGMVSGAQILDFHFDSDVCLNPFTKVSDIDQEIELILPILGKMAKPTEGTTDTQRALLEEAVKSVFSAKGNKAEITDIIQYLNNQTGSMAAQQHELAMLLSPFGSTGSMGRWFRGANNFRAEADWTILELSGLTGNKHLCDVVLMILSTTIAQEMFTSRDLRKRMMIVEEGGDRLGDPSFAEFTAKLFSKVRKEHGSAGVVIQSPKQIHATEFGSAIMASAHTNFYMQQRAESIEEAKAKNWLQVDAYTEKLMREVKTAKGQYSEILIRSGENAGIARLIETPFNRVLFSTEGELFKELQQRVRRGEQITHIVEAEAKRLYGDGTV</sequence>
<protein>
    <recommendedName>
        <fullName evidence="1">TraG P-loop domain-containing protein</fullName>
    </recommendedName>
</protein>
<proteinExistence type="predicted"/>
<dbReference type="Gene3D" id="3.40.50.300">
    <property type="entry name" value="P-loop containing nucleotide triphosphate hydrolases"/>
    <property type="match status" value="1"/>
</dbReference>
<dbReference type="KEGG" id="nei:BG910_11045"/>
<dbReference type="Gene3D" id="1.10.8.730">
    <property type="match status" value="1"/>
</dbReference>
<evidence type="ECO:0000259" key="1">
    <source>
        <dbReference type="Pfam" id="PF19044"/>
    </source>
</evidence>
<dbReference type="InterPro" id="IPR027417">
    <property type="entry name" value="P-loop_NTPase"/>
</dbReference>
<reference evidence="2 3" key="1">
    <citation type="submission" date="2017-06" db="EMBL/GenBank/DDBJ databases">
        <title>Neisseria chenwenguii sp. nov., isolated from the intestinal contents of Tibetan Plateau Pika in Yushu, Qinghai Province, China.</title>
        <authorList>
            <person name="Zhang G."/>
        </authorList>
    </citation>
    <scope>NUCLEOTIDE SEQUENCE [LARGE SCALE GENOMIC DNA]</scope>
    <source>
        <strain evidence="2 3">10023</strain>
    </source>
</reference>
<dbReference type="PANTHER" id="PTHR38467">
    <property type="match status" value="1"/>
</dbReference>
<dbReference type="InterPro" id="IPR025955">
    <property type="entry name" value="TraC/Conjuga_ATPase"/>
</dbReference>
<evidence type="ECO:0000313" key="2">
    <source>
        <dbReference type="EMBL" id="ASK28194.1"/>
    </source>
</evidence>
<dbReference type="Proteomes" id="UP000198238">
    <property type="component" value="Chromosome"/>
</dbReference>
<dbReference type="EMBL" id="CP022278">
    <property type="protein sequence ID" value="ASK28194.1"/>
    <property type="molecule type" value="Genomic_DNA"/>
</dbReference>
<dbReference type="Pfam" id="PF19044">
    <property type="entry name" value="P-loop_TraG"/>
    <property type="match status" value="1"/>
</dbReference>
<organism evidence="2 3">
    <name type="scientific">Neisseria chenwenguii</name>
    <dbReference type="NCBI Taxonomy" id="1853278"/>
    <lineage>
        <taxon>Bacteria</taxon>
        <taxon>Pseudomonadati</taxon>
        <taxon>Pseudomonadota</taxon>
        <taxon>Betaproteobacteria</taxon>
        <taxon>Neisseriales</taxon>
        <taxon>Neisseriaceae</taxon>
        <taxon>Neisseria</taxon>
    </lineage>
</organism>
<gene>
    <name evidence="2" type="ORF">BG910_11045</name>
</gene>